<accession>A0A0J1CJA9</accession>
<keyword evidence="3" id="KW-0597">Phosphoprotein</keyword>
<dbReference type="InterPro" id="IPR003661">
    <property type="entry name" value="HisK_dim/P_dom"/>
</dbReference>
<comment type="catalytic activity">
    <reaction evidence="1">
        <text>ATP + protein L-histidine = ADP + protein N-phospho-L-histidine.</text>
        <dbReference type="EC" id="2.7.13.3"/>
    </reaction>
</comment>
<dbReference type="SMART" id="SM00387">
    <property type="entry name" value="HATPase_c"/>
    <property type="match status" value="1"/>
</dbReference>
<evidence type="ECO:0000313" key="7">
    <source>
        <dbReference type="Proteomes" id="UP000035963"/>
    </source>
</evidence>
<dbReference type="PROSITE" id="PS50109">
    <property type="entry name" value="HIS_KIN"/>
    <property type="match status" value="1"/>
</dbReference>
<dbReference type="InterPro" id="IPR005467">
    <property type="entry name" value="His_kinase_dom"/>
</dbReference>
<evidence type="ECO:0000259" key="5">
    <source>
        <dbReference type="PROSITE" id="PS50109"/>
    </source>
</evidence>
<dbReference type="PATRIC" id="fig|908627.4.peg.9040"/>
<feature type="domain" description="Histidine kinase" evidence="5">
    <location>
        <begin position="137"/>
        <end position="379"/>
    </location>
</feature>
<name>A0A0J1CJA9_9BURK</name>
<evidence type="ECO:0000256" key="3">
    <source>
        <dbReference type="ARBA" id="ARBA00022553"/>
    </source>
</evidence>
<dbReference type="Pfam" id="PF02518">
    <property type="entry name" value="HATPase_c"/>
    <property type="match status" value="1"/>
</dbReference>
<dbReference type="NCBIfam" id="NF038348">
    <property type="entry name" value="T2SS_HK"/>
    <property type="match status" value="1"/>
</dbReference>
<dbReference type="SUPFAM" id="SSF47384">
    <property type="entry name" value="Homodimeric domain of signal transducing histidine kinase"/>
    <property type="match status" value="1"/>
</dbReference>
<keyword evidence="7" id="KW-1185">Reference proteome</keyword>
<gene>
    <name evidence="6" type="ORF">EOS_40310</name>
</gene>
<evidence type="ECO:0000256" key="4">
    <source>
        <dbReference type="SAM" id="Coils"/>
    </source>
</evidence>
<evidence type="ECO:0000256" key="2">
    <source>
        <dbReference type="ARBA" id="ARBA00012438"/>
    </source>
</evidence>
<dbReference type="SUPFAM" id="SSF55874">
    <property type="entry name" value="ATPase domain of HSP90 chaperone/DNA topoisomerase II/histidine kinase"/>
    <property type="match status" value="1"/>
</dbReference>
<proteinExistence type="predicted"/>
<dbReference type="InterPro" id="IPR003594">
    <property type="entry name" value="HATPase_dom"/>
</dbReference>
<sequence length="388" mass="43185">MAETLSAVTAPSDPVSLQAEIARLNKIVRSLMDRAERSTIVSGSDFSLFQMAVTLEDQIRHRTRELQDALSENKKITHALERTQRLMKEEIEERKRAQADLEREKEAQRRLIDELAETHVKLLQSEKLASIGQLAAGVAHEINNPIGFVDSNLRTLKKWVQQLLDAMAQQDAMFGECEPATRARVDAARKEADLDYLREDIGPLIDESIEGASRVRRIVQDLRDFSRAGNEDWSVVDIHTGLEATLNVVRNEIKYKADIVKDYGELPLIECMASQLNQVLMNLLVNAAQAIPVRGIITIRTRREDDGVSITIADTGIGMSADVKARIFDPFYTTKPVGQGTGLGLSVSYGIIERHRGRIVVDSAPGVGSRFTVWLPIARKNSVPVQVA</sequence>
<dbReference type="AlphaFoldDB" id="A0A0J1CJA9"/>
<comment type="caution">
    <text evidence="6">The sequence shown here is derived from an EMBL/GenBank/DDBJ whole genome shotgun (WGS) entry which is preliminary data.</text>
</comment>
<dbReference type="Gene3D" id="3.30.565.10">
    <property type="entry name" value="Histidine kinase-like ATPase, C-terminal domain"/>
    <property type="match status" value="1"/>
</dbReference>
<dbReference type="SMART" id="SM00388">
    <property type="entry name" value="HisKA"/>
    <property type="match status" value="1"/>
</dbReference>
<dbReference type="PANTHER" id="PTHR43065">
    <property type="entry name" value="SENSOR HISTIDINE KINASE"/>
    <property type="match status" value="1"/>
</dbReference>
<keyword evidence="6" id="KW-0808">Transferase</keyword>
<feature type="coiled-coil region" evidence="4">
    <location>
        <begin position="66"/>
        <end position="118"/>
    </location>
</feature>
<dbReference type="EC" id="2.7.13.3" evidence="2"/>
<dbReference type="PRINTS" id="PR00344">
    <property type="entry name" value="BCTRLSENSOR"/>
</dbReference>
<dbReference type="Proteomes" id="UP000035963">
    <property type="component" value="Unassembled WGS sequence"/>
</dbReference>
<protein>
    <recommendedName>
        <fullName evidence="2">histidine kinase</fullName>
        <ecNumber evidence="2">2.7.13.3</ecNumber>
    </recommendedName>
</protein>
<dbReference type="InterPro" id="IPR036890">
    <property type="entry name" value="HATPase_C_sf"/>
</dbReference>
<dbReference type="GO" id="GO:0000155">
    <property type="term" value="F:phosphorelay sensor kinase activity"/>
    <property type="evidence" value="ECO:0007669"/>
    <property type="project" value="InterPro"/>
</dbReference>
<dbReference type="CDD" id="cd00082">
    <property type="entry name" value="HisKA"/>
    <property type="match status" value="1"/>
</dbReference>
<dbReference type="InterPro" id="IPR036097">
    <property type="entry name" value="HisK_dim/P_sf"/>
</dbReference>
<keyword evidence="4" id="KW-0175">Coiled coil</keyword>
<dbReference type="Gene3D" id="1.10.287.130">
    <property type="match status" value="1"/>
</dbReference>
<evidence type="ECO:0000256" key="1">
    <source>
        <dbReference type="ARBA" id="ARBA00000085"/>
    </source>
</evidence>
<keyword evidence="6" id="KW-0418">Kinase</keyword>
<dbReference type="InterPro" id="IPR004358">
    <property type="entry name" value="Sig_transdc_His_kin-like_C"/>
</dbReference>
<reference evidence="6 7" key="1">
    <citation type="journal article" date="2015" name="Genome Announc.">
        <title>Draft Genome Sequence of Burkholderia sp. Strain PML1(12), an Ectomycorrhizosphere-Inhabiting Bacterium with Effective Mineral-Weathering Ability.</title>
        <authorList>
            <person name="Uroz S."/>
            <person name="Oger P."/>
        </authorList>
    </citation>
    <scope>NUCLEOTIDE SEQUENCE [LARGE SCALE GENOMIC DNA]</scope>
    <source>
        <strain evidence="7">PML1(12)</strain>
    </source>
</reference>
<evidence type="ECO:0000313" key="6">
    <source>
        <dbReference type="EMBL" id="KLU20644.1"/>
    </source>
</evidence>
<dbReference type="EMBL" id="AEJF01000246">
    <property type="protein sequence ID" value="KLU20644.1"/>
    <property type="molecule type" value="Genomic_DNA"/>
</dbReference>
<organism evidence="6 7">
    <name type="scientific">Caballeronia mineralivorans PML1(12)</name>
    <dbReference type="NCBI Taxonomy" id="908627"/>
    <lineage>
        <taxon>Bacteria</taxon>
        <taxon>Pseudomonadati</taxon>
        <taxon>Pseudomonadota</taxon>
        <taxon>Betaproteobacteria</taxon>
        <taxon>Burkholderiales</taxon>
        <taxon>Burkholderiaceae</taxon>
        <taxon>Caballeronia</taxon>
    </lineage>
</organism>
<dbReference type="PANTHER" id="PTHR43065:SF50">
    <property type="entry name" value="HISTIDINE KINASE"/>
    <property type="match status" value="1"/>
</dbReference>